<name>A0A072UM49_MEDTR</name>
<reference evidence="3" key="3">
    <citation type="submission" date="2015-04" db="UniProtKB">
        <authorList>
            <consortium name="EnsemblPlants"/>
        </authorList>
    </citation>
    <scope>IDENTIFICATION</scope>
    <source>
        <strain evidence="3">cv. Jemalong A17</strain>
    </source>
</reference>
<proteinExistence type="predicted"/>
<organism evidence="2 4">
    <name type="scientific">Medicago truncatula</name>
    <name type="common">Barrel medic</name>
    <name type="synonym">Medicago tribuloides</name>
    <dbReference type="NCBI Taxonomy" id="3880"/>
    <lineage>
        <taxon>Eukaryota</taxon>
        <taxon>Viridiplantae</taxon>
        <taxon>Streptophyta</taxon>
        <taxon>Embryophyta</taxon>
        <taxon>Tracheophyta</taxon>
        <taxon>Spermatophyta</taxon>
        <taxon>Magnoliopsida</taxon>
        <taxon>eudicotyledons</taxon>
        <taxon>Gunneridae</taxon>
        <taxon>Pentapetalae</taxon>
        <taxon>rosids</taxon>
        <taxon>fabids</taxon>
        <taxon>Fabales</taxon>
        <taxon>Fabaceae</taxon>
        <taxon>Papilionoideae</taxon>
        <taxon>50 kb inversion clade</taxon>
        <taxon>NPAAA clade</taxon>
        <taxon>Hologalegina</taxon>
        <taxon>IRL clade</taxon>
        <taxon>Trifolieae</taxon>
        <taxon>Medicago</taxon>
    </lineage>
</organism>
<dbReference type="PROSITE" id="PS51257">
    <property type="entry name" value="PROKAR_LIPOPROTEIN"/>
    <property type="match status" value="1"/>
</dbReference>
<reference evidence="2 4" key="1">
    <citation type="journal article" date="2011" name="Nature">
        <title>The Medicago genome provides insight into the evolution of rhizobial symbioses.</title>
        <authorList>
            <person name="Young N.D."/>
            <person name="Debelle F."/>
            <person name="Oldroyd G.E."/>
            <person name="Geurts R."/>
            <person name="Cannon S.B."/>
            <person name="Udvardi M.K."/>
            <person name="Benedito V.A."/>
            <person name="Mayer K.F."/>
            <person name="Gouzy J."/>
            <person name="Schoof H."/>
            <person name="Van de Peer Y."/>
            <person name="Proost S."/>
            <person name="Cook D.R."/>
            <person name="Meyers B.C."/>
            <person name="Spannagl M."/>
            <person name="Cheung F."/>
            <person name="De Mita S."/>
            <person name="Krishnakumar V."/>
            <person name="Gundlach H."/>
            <person name="Zhou S."/>
            <person name="Mudge J."/>
            <person name="Bharti A.K."/>
            <person name="Murray J.D."/>
            <person name="Naoumkina M.A."/>
            <person name="Rosen B."/>
            <person name="Silverstein K.A."/>
            <person name="Tang H."/>
            <person name="Rombauts S."/>
            <person name="Zhao P.X."/>
            <person name="Zhou P."/>
            <person name="Barbe V."/>
            <person name="Bardou P."/>
            <person name="Bechner M."/>
            <person name="Bellec A."/>
            <person name="Berger A."/>
            <person name="Berges H."/>
            <person name="Bidwell S."/>
            <person name="Bisseling T."/>
            <person name="Choisne N."/>
            <person name="Couloux A."/>
            <person name="Denny R."/>
            <person name="Deshpande S."/>
            <person name="Dai X."/>
            <person name="Doyle J.J."/>
            <person name="Dudez A.M."/>
            <person name="Farmer A.D."/>
            <person name="Fouteau S."/>
            <person name="Franken C."/>
            <person name="Gibelin C."/>
            <person name="Gish J."/>
            <person name="Goldstein S."/>
            <person name="Gonzalez A.J."/>
            <person name="Green P.J."/>
            <person name="Hallab A."/>
            <person name="Hartog M."/>
            <person name="Hua A."/>
            <person name="Humphray S.J."/>
            <person name="Jeong D.H."/>
            <person name="Jing Y."/>
            <person name="Jocker A."/>
            <person name="Kenton S.M."/>
            <person name="Kim D.J."/>
            <person name="Klee K."/>
            <person name="Lai H."/>
            <person name="Lang C."/>
            <person name="Lin S."/>
            <person name="Macmil S.L."/>
            <person name="Magdelenat G."/>
            <person name="Matthews L."/>
            <person name="McCorrison J."/>
            <person name="Monaghan E.L."/>
            <person name="Mun J.H."/>
            <person name="Najar F.Z."/>
            <person name="Nicholson C."/>
            <person name="Noirot C."/>
            <person name="O'Bleness M."/>
            <person name="Paule C.R."/>
            <person name="Poulain J."/>
            <person name="Prion F."/>
            <person name="Qin B."/>
            <person name="Qu C."/>
            <person name="Retzel E.F."/>
            <person name="Riddle C."/>
            <person name="Sallet E."/>
            <person name="Samain S."/>
            <person name="Samson N."/>
            <person name="Sanders I."/>
            <person name="Saurat O."/>
            <person name="Scarpelli C."/>
            <person name="Schiex T."/>
            <person name="Segurens B."/>
            <person name="Severin A.J."/>
            <person name="Sherrier D.J."/>
            <person name="Shi R."/>
            <person name="Sims S."/>
            <person name="Singer S.R."/>
            <person name="Sinharoy S."/>
            <person name="Sterck L."/>
            <person name="Viollet A."/>
            <person name="Wang B.B."/>
            <person name="Wang K."/>
            <person name="Wang M."/>
            <person name="Wang X."/>
            <person name="Warfsmann J."/>
            <person name="Weissenbach J."/>
            <person name="White D.D."/>
            <person name="White J.D."/>
            <person name="Wiley G.B."/>
            <person name="Wincker P."/>
            <person name="Xing Y."/>
            <person name="Yang L."/>
            <person name="Yao Z."/>
            <person name="Ying F."/>
            <person name="Zhai J."/>
            <person name="Zhou L."/>
            <person name="Zuber A."/>
            <person name="Denarie J."/>
            <person name="Dixon R.A."/>
            <person name="May G.D."/>
            <person name="Schwartz D.C."/>
            <person name="Rogers J."/>
            <person name="Quetier F."/>
            <person name="Town C.D."/>
            <person name="Roe B.A."/>
        </authorList>
    </citation>
    <scope>NUCLEOTIDE SEQUENCE [LARGE SCALE GENOMIC DNA]</scope>
    <source>
        <strain evidence="2">A17</strain>
        <strain evidence="3 4">cv. Jemalong A17</strain>
    </source>
</reference>
<keyword evidence="2" id="KW-0472">Membrane</keyword>
<dbReference type="EMBL" id="CM001220">
    <property type="protein sequence ID" value="KEH30168.1"/>
    <property type="molecule type" value="Genomic_DNA"/>
</dbReference>
<evidence type="ECO:0000313" key="4">
    <source>
        <dbReference type="Proteomes" id="UP000002051"/>
    </source>
</evidence>
<feature type="signal peptide" evidence="1">
    <location>
        <begin position="1"/>
        <end position="23"/>
    </location>
</feature>
<dbReference type="AlphaFoldDB" id="A0A072UM49"/>
<reference evidence="2 4" key="2">
    <citation type="journal article" date="2014" name="BMC Genomics">
        <title>An improved genome release (version Mt4.0) for the model legume Medicago truncatula.</title>
        <authorList>
            <person name="Tang H."/>
            <person name="Krishnakumar V."/>
            <person name="Bidwell S."/>
            <person name="Rosen B."/>
            <person name="Chan A."/>
            <person name="Zhou S."/>
            <person name="Gentzbittel L."/>
            <person name="Childs K.L."/>
            <person name="Yandell M."/>
            <person name="Gundlach H."/>
            <person name="Mayer K.F."/>
            <person name="Schwartz D.C."/>
            <person name="Town C.D."/>
        </authorList>
    </citation>
    <scope>GENOME REANNOTATION</scope>
    <source>
        <strain evidence="2">A17</strain>
        <strain evidence="3 4">cv. Jemalong A17</strain>
    </source>
</reference>
<dbReference type="Proteomes" id="UP000002051">
    <property type="component" value="Chromosome 4"/>
</dbReference>
<keyword evidence="2" id="KW-0812">Transmembrane</keyword>
<accession>A0A072UM49</accession>
<evidence type="ECO:0000313" key="3">
    <source>
        <dbReference type="EnsemblPlants" id="KEH30168"/>
    </source>
</evidence>
<keyword evidence="1" id="KW-0732">Signal</keyword>
<dbReference type="HOGENOM" id="CLU_2162162_0_0_1"/>
<feature type="chain" id="PRO_5014499777" evidence="1">
    <location>
        <begin position="24"/>
        <end position="111"/>
    </location>
</feature>
<evidence type="ECO:0000313" key="2">
    <source>
        <dbReference type="EMBL" id="KEH30168.1"/>
    </source>
</evidence>
<dbReference type="EnsemblPlants" id="KEH30168">
    <property type="protein sequence ID" value="KEH30168"/>
    <property type="gene ID" value="MTR_4g063960"/>
</dbReference>
<evidence type="ECO:0000256" key="1">
    <source>
        <dbReference type="SAM" id="SignalP"/>
    </source>
</evidence>
<keyword evidence="4" id="KW-1185">Reference proteome</keyword>
<sequence length="111" mass="12443">MDRCAFFLVLVIWSVISIGFVYGTMPQVQVFTFGCDILTGTYKVVEFREEKDKDNHGLLKSQGCITHVDQLVILSLDLSTETYIQFLKSSDFHAIRTVNSSGSFGPPLLFA</sequence>
<gene>
    <name evidence="2" type="ordered locus">MTR_4g063960</name>
</gene>
<protein>
    <submittedName>
        <fullName evidence="2">Transmembrane protein, putative</fullName>
    </submittedName>
</protein>